<accession>A0A934JWG3</accession>
<evidence type="ECO:0000256" key="1">
    <source>
        <dbReference type="SAM" id="MobiDB-lite"/>
    </source>
</evidence>
<dbReference type="EMBL" id="JAEKNS010000070">
    <property type="protein sequence ID" value="MBJ7594494.1"/>
    <property type="molecule type" value="Genomic_DNA"/>
</dbReference>
<comment type="caution">
    <text evidence="2">The sequence shown here is derived from an EMBL/GenBank/DDBJ whole genome shotgun (WGS) entry which is preliminary data.</text>
</comment>
<proteinExistence type="predicted"/>
<protein>
    <submittedName>
        <fullName evidence="2">Uncharacterized protein</fullName>
    </submittedName>
</protein>
<dbReference type="Proteomes" id="UP000606991">
    <property type="component" value="Unassembled WGS sequence"/>
</dbReference>
<evidence type="ECO:0000313" key="3">
    <source>
        <dbReference type="Proteomes" id="UP000606991"/>
    </source>
</evidence>
<dbReference type="RefSeq" id="WP_337310743.1">
    <property type="nucleotide sequence ID" value="NZ_JAEKNS010000070.1"/>
</dbReference>
<gene>
    <name evidence="2" type="ORF">JF886_06450</name>
</gene>
<dbReference type="AlphaFoldDB" id="A0A934JWG3"/>
<reference evidence="2 3" key="1">
    <citation type="submission" date="2020-10" db="EMBL/GenBank/DDBJ databases">
        <title>Ca. Dormibacterota MAGs.</title>
        <authorList>
            <person name="Montgomery K."/>
        </authorList>
    </citation>
    <scope>NUCLEOTIDE SEQUENCE [LARGE SCALE GENOMIC DNA]</scope>
    <source>
        <strain evidence="2">SC8812_S17_18</strain>
    </source>
</reference>
<evidence type="ECO:0000313" key="2">
    <source>
        <dbReference type="EMBL" id="MBJ7594494.1"/>
    </source>
</evidence>
<organism evidence="2 3">
    <name type="scientific">Candidatus Aeolococcus gillhamiae</name>
    <dbReference type="NCBI Taxonomy" id="3127015"/>
    <lineage>
        <taxon>Bacteria</taxon>
        <taxon>Bacillati</taxon>
        <taxon>Candidatus Dormiibacterota</taxon>
        <taxon>Candidatus Dormibacteria</taxon>
        <taxon>Candidatus Aeolococcales</taxon>
        <taxon>Candidatus Aeolococcaceae</taxon>
        <taxon>Candidatus Aeolococcus</taxon>
    </lineage>
</organism>
<feature type="region of interest" description="Disordered" evidence="1">
    <location>
        <begin position="1"/>
        <end position="38"/>
    </location>
</feature>
<sequence length="81" mass="8500">MHTKELAVIAEQHPDIDRPGSGGSDNGREGGVQPDLLSEDGPLVAAAHGAGTVPDAITQLIEGIVDRRIAHIFAQPLSFHE</sequence>
<name>A0A934JWG3_9BACT</name>